<name>A0A7Y6IW73_9ACTN</name>
<evidence type="ECO:0000256" key="1">
    <source>
        <dbReference type="SAM" id="MobiDB-lite"/>
    </source>
</evidence>
<proteinExistence type="predicted"/>
<evidence type="ECO:0000313" key="3">
    <source>
        <dbReference type="Proteomes" id="UP000546126"/>
    </source>
</evidence>
<comment type="caution">
    <text evidence="2">The sequence shown here is derived from an EMBL/GenBank/DDBJ whole genome shotgun (WGS) entry which is preliminary data.</text>
</comment>
<sequence length="77" mass="8365">MAESTSGHAENNPPAPLPQIPECDVSLDETGLYRLTHRRTRETATASTPEQADLQGAILRAHAALTRKLPFTTGDLR</sequence>
<accession>A0A7Y6IW73</accession>
<reference evidence="2 3" key="1">
    <citation type="submission" date="2020-06" db="EMBL/GenBank/DDBJ databases">
        <authorList>
            <person name="Chanama M."/>
        </authorList>
    </citation>
    <scope>NUCLEOTIDE SEQUENCE [LARGE SCALE GENOMIC DNA]</scope>
    <source>
        <strain evidence="2 3">TBRC6557</strain>
    </source>
</reference>
<dbReference type="RefSeq" id="WP_175604984.1">
    <property type="nucleotide sequence ID" value="NZ_JABWGO010000012.1"/>
</dbReference>
<dbReference type="EMBL" id="JABWGO010000012">
    <property type="protein sequence ID" value="NUW45524.1"/>
    <property type="molecule type" value="Genomic_DNA"/>
</dbReference>
<feature type="region of interest" description="Disordered" evidence="1">
    <location>
        <begin position="1"/>
        <end position="21"/>
    </location>
</feature>
<dbReference type="Proteomes" id="UP000546126">
    <property type="component" value="Unassembled WGS sequence"/>
</dbReference>
<evidence type="ECO:0000313" key="2">
    <source>
        <dbReference type="EMBL" id="NUW45524.1"/>
    </source>
</evidence>
<organism evidence="2 3">
    <name type="scientific">Nonomuraea rhodomycinica</name>
    <dbReference type="NCBI Taxonomy" id="1712872"/>
    <lineage>
        <taxon>Bacteria</taxon>
        <taxon>Bacillati</taxon>
        <taxon>Actinomycetota</taxon>
        <taxon>Actinomycetes</taxon>
        <taxon>Streptosporangiales</taxon>
        <taxon>Streptosporangiaceae</taxon>
        <taxon>Nonomuraea</taxon>
    </lineage>
</organism>
<protein>
    <submittedName>
        <fullName evidence="2">Uncharacterized protein</fullName>
    </submittedName>
</protein>
<keyword evidence="3" id="KW-1185">Reference proteome</keyword>
<dbReference type="AlphaFoldDB" id="A0A7Y6IW73"/>
<gene>
    <name evidence="2" type="ORF">HT134_36230</name>
</gene>